<evidence type="ECO:0000256" key="1">
    <source>
        <dbReference type="SAM" id="Phobius"/>
    </source>
</evidence>
<accession>A0A6M4A4G1</accession>
<dbReference type="AlphaFoldDB" id="A0A6M4A4G1"/>
<dbReference type="KEGG" id="upi:EJG51_010745"/>
<organism evidence="2 3">
    <name type="scientific">Undibacterium piscinae</name>
    <dbReference type="NCBI Taxonomy" id="2495591"/>
    <lineage>
        <taxon>Bacteria</taxon>
        <taxon>Pseudomonadati</taxon>
        <taxon>Pseudomonadota</taxon>
        <taxon>Betaproteobacteria</taxon>
        <taxon>Burkholderiales</taxon>
        <taxon>Oxalobacteraceae</taxon>
        <taxon>Undibacterium</taxon>
    </lineage>
</organism>
<protein>
    <submittedName>
        <fullName evidence="2">Uncharacterized protein</fullName>
    </submittedName>
</protein>
<name>A0A6M4A4G1_9BURK</name>
<dbReference type="Proteomes" id="UP000274350">
    <property type="component" value="Chromosome"/>
</dbReference>
<keyword evidence="3" id="KW-1185">Reference proteome</keyword>
<feature type="transmembrane region" description="Helical" evidence="1">
    <location>
        <begin position="21"/>
        <end position="43"/>
    </location>
</feature>
<dbReference type="EMBL" id="CP051152">
    <property type="protein sequence ID" value="QJQ06252.1"/>
    <property type="molecule type" value="Genomic_DNA"/>
</dbReference>
<proteinExistence type="predicted"/>
<keyword evidence="1" id="KW-0812">Transmembrane</keyword>
<keyword evidence="1" id="KW-1133">Transmembrane helix</keyword>
<gene>
    <name evidence="2" type="ORF">EJG51_010745</name>
</gene>
<sequence>MHKPRWFILLDAGRQSRCARARINAGFIRISAAIAAGICMRTITLR</sequence>
<evidence type="ECO:0000313" key="2">
    <source>
        <dbReference type="EMBL" id="QJQ06252.1"/>
    </source>
</evidence>
<evidence type="ECO:0000313" key="3">
    <source>
        <dbReference type="Proteomes" id="UP000274350"/>
    </source>
</evidence>
<keyword evidence="1" id="KW-0472">Membrane</keyword>
<reference evidence="2 3" key="1">
    <citation type="journal article" date="2019" name="Int. J. Syst. Evol. Microbiol.">
        <title>Undibacterium piscinae sp. nov., isolated from Korean shiner intestine.</title>
        <authorList>
            <person name="Lee S.Y."/>
            <person name="Kang W."/>
            <person name="Kim P.S."/>
            <person name="Kim H.S."/>
            <person name="Sung H."/>
            <person name="Shin N.R."/>
            <person name="Whon T.W."/>
            <person name="Yun J.H."/>
            <person name="Lee J.Y."/>
            <person name="Lee J.Y."/>
            <person name="Jung M.J."/>
            <person name="Jeong Y.S."/>
            <person name="Tak E.J."/>
            <person name="Han J.E."/>
            <person name="Hyun D.W."/>
            <person name="Kang M.S."/>
            <person name="Lee K.E."/>
            <person name="Lee B.H."/>
            <person name="Bae J.W."/>
        </authorList>
    </citation>
    <scope>NUCLEOTIDE SEQUENCE [LARGE SCALE GENOMIC DNA]</scope>
    <source>
        <strain evidence="2 3">S11R28</strain>
    </source>
</reference>